<feature type="transmembrane region" description="Helical" evidence="1">
    <location>
        <begin position="142"/>
        <end position="159"/>
    </location>
</feature>
<organism evidence="2">
    <name type="scientific">marine sediment metagenome</name>
    <dbReference type="NCBI Taxonomy" id="412755"/>
    <lineage>
        <taxon>unclassified sequences</taxon>
        <taxon>metagenomes</taxon>
        <taxon>ecological metagenomes</taxon>
    </lineage>
</organism>
<protein>
    <submittedName>
        <fullName evidence="2">Uncharacterized protein</fullName>
    </submittedName>
</protein>
<dbReference type="EMBL" id="LAZR01000249">
    <property type="protein sequence ID" value="KKN79351.1"/>
    <property type="molecule type" value="Genomic_DNA"/>
</dbReference>
<keyword evidence="1" id="KW-0812">Transmembrane</keyword>
<reference evidence="2" key="1">
    <citation type="journal article" date="2015" name="Nature">
        <title>Complex archaea that bridge the gap between prokaryotes and eukaryotes.</title>
        <authorList>
            <person name="Spang A."/>
            <person name="Saw J.H."/>
            <person name="Jorgensen S.L."/>
            <person name="Zaremba-Niedzwiedzka K."/>
            <person name="Martijn J."/>
            <person name="Lind A.E."/>
            <person name="van Eijk R."/>
            <person name="Schleper C."/>
            <person name="Guy L."/>
            <person name="Ettema T.J."/>
        </authorList>
    </citation>
    <scope>NUCLEOTIDE SEQUENCE</scope>
</reference>
<proteinExistence type="predicted"/>
<evidence type="ECO:0000313" key="2">
    <source>
        <dbReference type="EMBL" id="KKN79351.1"/>
    </source>
</evidence>
<evidence type="ECO:0000256" key="1">
    <source>
        <dbReference type="SAM" id="Phobius"/>
    </source>
</evidence>
<keyword evidence="1" id="KW-0472">Membrane</keyword>
<dbReference type="AlphaFoldDB" id="A0A0F9W117"/>
<sequence>MEFITLIAIMAIILVVMAWSANTNKRNKIYCTFRRVNKTKIEKFVKMTSRFVIFDGGKYDIIPSRITFIWWNKGLIHQLFPQWVASLDFTWSSRWPHDPNKLHVTAETPRTRNALNKEEWVESYYKGAKPSSKIQKNMIEQYLPWIALIGVGLVGAYLYTTMQGMAMDLADLRNTINTLTR</sequence>
<name>A0A0F9W117_9ZZZZ</name>
<gene>
    <name evidence="2" type="ORF">LCGC14_0341330</name>
</gene>
<keyword evidence="1" id="KW-1133">Transmembrane helix</keyword>
<accession>A0A0F9W117</accession>
<comment type="caution">
    <text evidence="2">The sequence shown here is derived from an EMBL/GenBank/DDBJ whole genome shotgun (WGS) entry which is preliminary data.</text>
</comment>